<evidence type="ECO:0000313" key="7">
    <source>
        <dbReference type="EMBL" id="KIY99007.1"/>
    </source>
</evidence>
<feature type="compositionally biased region" description="Basic residues" evidence="5">
    <location>
        <begin position="234"/>
        <end position="245"/>
    </location>
</feature>
<dbReference type="Pfam" id="PF07534">
    <property type="entry name" value="TLD"/>
    <property type="match status" value="1"/>
</dbReference>
<evidence type="ECO:0000256" key="5">
    <source>
        <dbReference type="SAM" id="MobiDB-lite"/>
    </source>
</evidence>
<feature type="region of interest" description="Disordered" evidence="5">
    <location>
        <begin position="109"/>
        <end position="153"/>
    </location>
</feature>
<feature type="domain" description="TLDc" evidence="6">
    <location>
        <begin position="292"/>
        <end position="396"/>
    </location>
</feature>
<dbReference type="GO" id="GO:0005739">
    <property type="term" value="C:mitochondrion"/>
    <property type="evidence" value="ECO:0007669"/>
    <property type="project" value="UniProtKB-SubCell"/>
</dbReference>
<evidence type="ECO:0000256" key="4">
    <source>
        <dbReference type="ARBA" id="ARBA00040604"/>
    </source>
</evidence>
<dbReference type="GeneID" id="25741832"/>
<dbReference type="PANTHER" id="PTHR23354:SF62">
    <property type="entry name" value="MUSTARD, ISOFORM V"/>
    <property type="match status" value="1"/>
</dbReference>
<evidence type="ECO:0000313" key="8">
    <source>
        <dbReference type="Proteomes" id="UP000054498"/>
    </source>
</evidence>
<accession>A0A0D2JI30</accession>
<reference evidence="7 8" key="1">
    <citation type="journal article" date="2013" name="BMC Genomics">
        <title>Reconstruction of the lipid metabolism for the microalga Monoraphidium neglectum from its genome sequence reveals characteristics suitable for biofuel production.</title>
        <authorList>
            <person name="Bogen C."/>
            <person name="Al-Dilaimi A."/>
            <person name="Albersmeier A."/>
            <person name="Wichmann J."/>
            <person name="Grundmann M."/>
            <person name="Rupp O."/>
            <person name="Lauersen K.J."/>
            <person name="Blifernez-Klassen O."/>
            <person name="Kalinowski J."/>
            <person name="Goesmann A."/>
            <person name="Mussgnug J.H."/>
            <person name="Kruse O."/>
        </authorList>
    </citation>
    <scope>NUCLEOTIDE SEQUENCE [LARGE SCALE GENOMIC DNA]</scope>
    <source>
        <strain evidence="7 8">SAG 48.87</strain>
    </source>
</reference>
<organism evidence="7 8">
    <name type="scientific">Monoraphidium neglectum</name>
    <dbReference type="NCBI Taxonomy" id="145388"/>
    <lineage>
        <taxon>Eukaryota</taxon>
        <taxon>Viridiplantae</taxon>
        <taxon>Chlorophyta</taxon>
        <taxon>core chlorophytes</taxon>
        <taxon>Chlorophyceae</taxon>
        <taxon>CS clade</taxon>
        <taxon>Sphaeropleales</taxon>
        <taxon>Selenastraceae</taxon>
        <taxon>Monoraphidium</taxon>
    </lineage>
</organism>
<dbReference type="InterPro" id="IPR006571">
    <property type="entry name" value="TLDc_dom"/>
</dbReference>
<feature type="region of interest" description="Disordered" evidence="5">
    <location>
        <begin position="63"/>
        <end position="93"/>
    </location>
</feature>
<keyword evidence="3" id="KW-0496">Mitochondrion</keyword>
<name>A0A0D2JI30_9CHLO</name>
<evidence type="ECO:0000256" key="2">
    <source>
        <dbReference type="ARBA" id="ARBA00009540"/>
    </source>
</evidence>
<dbReference type="PROSITE" id="PS51886">
    <property type="entry name" value="TLDC"/>
    <property type="match status" value="1"/>
</dbReference>
<feature type="compositionally biased region" description="Low complexity" evidence="5">
    <location>
        <begin position="218"/>
        <end position="233"/>
    </location>
</feature>
<dbReference type="KEGG" id="mng:MNEG_8957"/>
<dbReference type="EMBL" id="KK101987">
    <property type="protein sequence ID" value="KIY99007.1"/>
    <property type="molecule type" value="Genomic_DNA"/>
</dbReference>
<sequence>MLVSGGRKTPAGVVVTPDFIDFVQITARVKRDRFVGFAAAAPASGVRRGQSLLPACLSPAPIEAPADDDSFGGPTAPPPSLGDAGGQPSKGRRHTWAAGLIGSAASGILSWPGTPRGPPPAPSAAAVGGASFHSQPDASLSRSGSSGSGGGASAASFVGASGGSNGGGGGRTGAWQVLWRSEQQQHSLCFEATQEARQVLHRHTSKWLGQAGEEDGLQQQQQRRQQQQQQQQQQHRHHQQQHHHPQQLPDRSATPPAGGSGIDGGLVEVVMPRLLDGAAAGGFVPRTSEPSALVAPRALAALAAALPSRFRTNDWSLVYSTARHGTSLQTLYRKAAGAAPTILVAKDTGAPPLILAPAMGPIGAMAPGQGRAPGARRAAAAVPWASRPAAGFRTVG</sequence>
<comment type="subcellular location">
    <subcellularLocation>
        <location evidence="1">Mitochondrion</location>
    </subcellularLocation>
</comment>
<dbReference type="RefSeq" id="XP_013898027.1">
    <property type="nucleotide sequence ID" value="XM_014042573.1"/>
</dbReference>
<dbReference type="Proteomes" id="UP000054498">
    <property type="component" value="Unassembled WGS sequence"/>
</dbReference>
<dbReference type="PANTHER" id="PTHR23354">
    <property type="entry name" value="NUCLEOLAR PROTEIN 7/ESTROGEN RECEPTOR COACTIVATOR-RELATED"/>
    <property type="match status" value="1"/>
</dbReference>
<dbReference type="AlphaFoldDB" id="A0A0D2JI30"/>
<keyword evidence="8" id="KW-1185">Reference proteome</keyword>
<evidence type="ECO:0000256" key="1">
    <source>
        <dbReference type="ARBA" id="ARBA00004173"/>
    </source>
</evidence>
<proteinExistence type="inferred from homology"/>
<feature type="region of interest" description="Disordered" evidence="5">
    <location>
        <begin position="211"/>
        <end position="264"/>
    </location>
</feature>
<dbReference type="OrthoDB" id="26679at2759"/>
<gene>
    <name evidence="7" type="ORF">MNEG_8957</name>
</gene>
<evidence type="ECO:0000256" key="3">
    <source>
        <dbReference type="ARBA" id="ARBA00023128"/>
    </source>
</evidence>
<protein>
    <recommendedName>
        <fullName evidence="4">Oxidation resistance protein 1</fullName>
    </recommendedName>
</protein>
<evidence type="ECO:0000259" key="6">
    <source>
        <dbReference type="PROSITE" id="PS51886"/>
    </source>
</evidence>
<comment type="similarity">
    <text evidence="2">Belongs to the OXR1 family.</text>
</comment>